<dbReference type="CDD" id="cd01948">
    <property type="entry name" value="EAL"/>
    <property type="match status" value="1"/>
</dbReference>
<dbReference type="Pfam" id="PF08447">
    <property type="entry name" value="PAS_3"/>
    <property type="match status" value="1"/>
</dbReference>
<evidence type="ECO:0000259" key="6">
    <source>
        <dbReference type="PROSITE" id="PS50887"/>
    </source>
</evidence>
<sequence>MRTASATIPKRAASASLLLLALLAGGVVYLVSQLDRQQKQVASLFELRVEVQRLLQTAVDAETAQRGYIIIRRPEMLRPLRARRASPILPPISVDLLPDYLVVQEDALRQLVAKRVMGVESLVGRLASGSIGTAPMQALEAGKELQDEIREMHGALVAAIDVELERQQQEQRQAATLLIALIVATAFAAILLFFFWRRAETAAATIRADVESAYAAAFEDAEIGVAIIDSSGIIRTANAHFLALCDKTPEQALGRWTGALFPQLAGGLLRDASGRVGRQSAREQVIEHTAADQIRHVRMTVPGFAPHEVQARRLLLARDVTAEVENQAELRRYQQLLEQAGEIAGFVGWSYDLAKDEILIGRSIGRLLGLPRAEAATAKQLEAVLPRRHFRALSAAIRRCIRNEGCFRLTIRAGNSRLHDIQITGQCRRGGAGAIHIEGSAQDVTQLQDQQRSARRNEEMFKAIASVTNDIIWQFEAGANRLSYLAAPGVDVPSNLFAGTFAAFEAGIHPEDRDSMVDSFAQHLARGNLPWRREYRYLDEQGHTRHARSQAAFIRNESGAVTHVVGGFQDLTEIRRVQTAMQAFAATTTIATEGGSFFVRMLQALAKGLRADAVCISRFDPGNETATTIAALVDGELCENFSYPVAGSPCENLLVETECTVPQDLQLRFPGAGRIGAVVANGYIGGRLNGPGGSTAGFFFALFRSPIRRSDAINSMLQIFVARVETEIQRLDSSRRLREQAELLDHAKEAIMVCDLDGMVRFWNRGAEELYKIGKAEAIGGNVSRFYRDPAQLELALGEVVQDEQLVREFVQIVPVDGREIVVEESWTVIRSDDGGPVSILKVGSDVSERIRAEAQIRKLAFFDPLTGLPNRRRFLEALDEAREDVMRDHSHGALLFLDLDNFKMINDVHGHLVGDQFLIEIARRLQALCGEDKFVARLGGDEFVVIMQGLGDDAGRARDRAVAFAGQAIADLRHPIKLDGSTLLSSVSIGVALYDDKADQTEELLRLADMAMYAAKQAGRNASTVYDPALHGQEGETATLVADLRNAIDAGQMALWYQPQIEPSGTIYGVEALLRWRHPKHGYVSPAQFIPLAERTGLIVEIGRWVIVEACRQIVAWEAEAHLRSLKVSVNVSVRQLRQQTFVADVAEILQMTGADPSRLMFEVTESLFEEDLARKGAKLQALRELGIRISLDDFGTGYSSLSRLRTLPLDEIKIDRSFLRDIPENPRDCEIVASIIHLGSAMNLRVVAEGVETTAQQDFLRTLTCTGFQGYLFAEALTVDALMQFVSGRPVERQDLDRGDRGGPGASDLPHPATELAFRDTHAGTG</sequence>
<dbReference type="Proteomes" id="UP000306340">
    <property type="component" value="Unassembled WGS sequence"/>
</dbReference>
<dbReference type="InterPro" id="IPR013656">
    <property type="entry name" value="PAS_4"/>
</dbReference>
<evidence type="ECO:0000259" key="5">
    <source>
        <dbReference type="PROSITE" id="PS50883"/>
    </source>
</evidence>
<gene>
    <name evidence="7" type="ORF">FAZ78_16655</name>
</gene>
<dbReference type="SUPFAM" id="SSF141868">
    <property type="entry name" value="EAL domain-like"/>
    <property type="match status" value="1"/>
</dbReference>
<keyword evidence="2" id="KW-0812">Transmembrane</keyword>
<dbReference type="InterPro" id="IPR035965">
    <property type="entry name" value="PAS-like_dom_sf"/>
</dbReference>
<evidence type="ECO:0000259" key="3">
    <source>
        <dbReference type="PROSITE" id="PS50112"/>
    </source>
</evidence>
<evidence type="ECO:0000313" key="8">
    <source>
        <dbReference type="Proteomes" id="UP000306340"/>
    </source>
</evidence>
<dbReference type="Gene3D" id="3.30.450.20">
    <property type="entry name" value="PAS domain"/>
    <property type="match status" value="4"/>
</dbReference>
<dbReference type="PROSITE" id="PS50883">
    <property type="entry name" value="EAL"/>
    <property type="match status" value="1"/>
</dbReference>
<feature type="domain" description="PAS" evidence="3">
    <location>
        <begin position="736"/>
        <end position="780"/>
    </location>
</feature>
<dbReference type="InterPro" id="IPR007891">
    <property type="entry name" value="CHASE3"/>
</dbReference>
<dbReference type="InterPro" id="IPR000700">
    <property type="entry name" value="PAS-assoc_C"/>
</dbReference>
<dbReference type="Gene3D" id="3.30.70.270">
    <property type="match status" value="1"/>
</dbReference>
<dbReference type="CDD" id="cd00130">
    <property type="entry name" value="PAS"/>
    <property type="match status" value="2"/>
</dbReference>
<dbReference type="InterPro" id="IPR000014">
    <property type="entry name" value="PAS"/>
</dbReference>
<dbReference type="PANTHER" id="PTHR44757:SF2">
    <property type="entry name" value="BIOFILM ARCHITECTURE MAINTENANCE PROTEIN MBAA"/>
    <property type="match status" value="1"/>
</dbReference>
<dbReference type="PANTHER" id="PTHR44757">
    <property type="entry name" value="DIGUANYLATE CYCLASE DGCP"/>
    <property type="match status" value="1"/>
</dbReference>
<dbReference type="PROSITE" id="PS50113">
    <property type="entry name" value="PAC"/>
    <property type="match status" value="2"/>
</dbReference>
<name>A0A4U0Z222_9RHOB</name>
<feature type="domain" description="GGDEF" evidence="6">
    <location>
        <begin position="891"/>
        <end position="1029"/>
    </location>
</feature>
<dbReference type="Pfam" id="PF08448">
    <property type="entry name" value="PAS_4"/>
    <property type="match status" value="2"/>
</dbReference>
<dbReference type="InterPro" id="IPR029787">
    <property type="entry name" value="Nucleotide_cyclase"/>
</dbReference>
<dbReference type="InterPro" id="IPR001633">
    <property type="entry name" value="EAL_dom"/>
</dbReference>
<dbReference type="PROSITE" id="PS50112">
    <property type="entry name" value="PAS"/>
    <property type="match status" value="1"/>
</dbReference>
<dbReference type="InterPro" id="IPR013655">
    <property type="entry name" value="PAS_fold_3"/>
</dbReference>
<dbReference type="SMART" id="SM00267">
    <property type="entry name" value="GGDEF"/>
    <property type="match status" value="1"/>
</dbReference>
<dbReference type="SMART" id="SM00091">
    <property type="entry name" value="PAS"/>
    <property type="match status" value="3"/>
</dbReference>
<dbReference type="EMBL" id="SWAU01000181">
    <property type="protein sequence ID" value="TKA95473.1"/>
    <property type="molecule type" value="Genomic_DNA"/>
</dbReference>
<comment type="caution">
    <text evidence="7">The sequence shown here is derived from an EMBL/GenBank/DDBJ whole genome shotgun (WGS) entry which is preliminary data.</text>
</comment>
<evidence type="ECO:0000313" key="7">
    <source>
        <dbReference type="EMBL" id="TKA95473.1"/>
    </source>
</evidence>
<evidence type="ECO:0000256" key="2">
    <source>
        <dbReference type="SAM" id="Phobius"/>
    </source>
</evidence>
<dbReference type="InterPro" id="IPR052155">
    <property type="entry name" value="Biofilm_reg_signaling"/>
</dbReference>
<organism evidence="7 8">
    <name type="scientific">Cereibacter changlensis</name>
    <dbReference type="NCBI Taxonomy" id="402884"/>
    <lineage>
        <taxon>Bacteria</taxon>
        <taxon>Pseudomonadati</taxon>
        <taxon>Pseudomonadota</taxon>
        <taxon>Alphaproteobacteria</taxon>
        <taxon>Rhodobacterales</taxon>
        <taxon>Paracoccaceae</taxon>
        <taxon>Cereibacter</taxon>
    </lineage>
</organism>
<proteinExistence type="predicted"/>
<dbReference type="Gene3D" id="3.20.20.450">
    <property type="entry name" value="EAL domain"/>
    <property type="match status" value="1"/>
</dbReference>
<keyword evidence="2" id="KW-0472">Membrane</keyword>
<dbReference type="SUPFAM" id="SSF55781">
    <property type="entry name" value="GAF domain-like"/>
    <property type="match status" value="1"/>
</dbReference>
<dbReference type="NCBIfam" id="TIGR00229">
    <property type="entry name" value="sensory_box"/>
    <property type="match status" value="1"/>
</dbReference>
<dbReference type="FunFam" id="3.20.20.450:FF:000001">
    <property type="entry name" value="Cyclic di-GMP phosphodiesterase yahA"/>
    <property type="match status" value="1"/>
</dbReference>
<dbReference type="InterPro" id="IPR043128">
    <property type="entry name" value="Rev_trsase/Diguanyl_cyclase"/>
</dbReference>
<feature type="region of interest" description="Disordered" evidence="1">
    <location>
        <begin position="1295"/>
        <end position="1328"/>
    </location>
</feature>
<feature type="transmembrane region" description="Helical" evidence="2">
    <location>
        <begin position="174"/>
        <end position="196"/>
    </location>
</feature>
<dbReference type="SMART" id="SM00086">
    <property type="entry name" value="PAC"/>
    <property type="match status" value="3"/>
</dbReference>
<dbReference type="InterPro" id="IPR001610">
    <property type="entry name" value="PAC"/>
</dbReference>
<dbReference type="SMART" id="SM00052">
    <property type="entry name" value="EAL"/>
    <property type="match status" value="1"/>
</dbReference>
<dbReference type="NCBIfam" id="TIGR00254">
    <property type="entry name" value="GGDEF"/>
    <property type="match status" value="1"/>
</dbReference>
<protein>
    <submittedName>
        <fullName evidence="7">EAL domain-containing protein</fullName>
    </submittedName>
</protein>
<dbReference type="Pfam" id="PF00563">
    <property type="entry name" value="EAL"/>
    <property type="match status" value="1"/>
</dbReference>
<dbReference type="InterPro" id="IPR000160">
    <property type="entry name" value="GGDEF_dom"/>
</dbReference>
<feature type="domain" description="EAL" evidence="5">
    <location>
        <begin position="1038"/>
        <end position="1292"/>
    </location>
</feature>
<dbReference type="Pfam" id="PF00990">
    <property type="entry name" value="GGDEF"/>
    <property type="match status" value="1"/>
</dbReference>
<accession>A0A4U0Z222</accession>
<evidence type="ECO:0000256" key="1">
    <source>
        <dbReference type="SAM" id="MobiDB-lite"/>
    </source>
</evidence>
<feature type="transmembrane region" description="Helical" evidence="2">
    <location>
        <begin position="12"/>
        <end position="31"/>
    </location>
</feature>
<feature type="compositionally biased region" description="Basic and acidic residues" evidence="1">
    <location>
        <begin position="1319"/>
        <end position="1328"/>
    </location>
</feature>
<evidence type="ECO:0000259" key="4">
    <source>
        <dbReference type="PROSITE" id="PS50113"/>
    </source>
</evidence>
<dbReference type="RefSeq" id="WP_136793579.1">
    <property type="nucleotide sequence ID" value="NZ_SWAU01000181.1"/>
</dbReference>
<reference evidence="7 8" key="1">
    <citation type="submission" date="2019-04" db="EMBL/GenBank/DDBJ databases">
        <title>Crypto-aerobic microbial life in anoxic (sulfidic) marine sediments.</title>
        <authorList>
            <person name="Bhattacharya S."/>
            <person name="Roy C."/>
            <person name="Mondal N."/>
            <person name="Sarkar J."/>
            <person name="Mandal S."/>
            <person name="Rameez M.J."/>
            <person name="Ghosh W."/>
        </authorList>
    </citation>
    <scope>NUCLEOTIDE SEQUENCE [LARGE SCALE GENOMIC DNA]</scope>
    <source>
        <strain evidence="7 8">SBBC</strain>
    </source>
</reference>
<dbReference type="PROSITE" id="PS50887">
    <property type="entry name" value="GGDEF"/>
    <property type="match status" value="1"/>
</dbReference>
<dbReference type="CDD" id="cd01949">
    <property type="entry name" value="GGDEF"/>
    <property type="match status" value="1"/>
</dbReference>
<dbReference type="SUPFAM" id="SSF55073">
    <property type="entry name" value="Nucleotide cyclase"/>
    <property type="match status" value="1"/>
</dbReference>
<dbReference type="SUPFAM" id="SSF55785">
    <property type="entry name" value="PYP-like sensor domain (PAS domain)"/>
    <property type="match status" value="4"/>
</dbReference>
<keyword evidence="2" id="KW-1133">Transmembrane helix</keyword>
<feature type="domain" description="PAC" evidence="4">
    <location>
        <begin position="531"/>
        <end position="583"/>
    </location>
</feature>
<dbReference type="InterPro" id="IPR035919">
    <property type="entry name" value="EAL_sf"/>
</dbReference>
<feature type="domain" description="PAC" evidence="4">
    <location>
        <begin position="807"/>
        <end position="859"/>
    </location>
</feature>
<dbReference type="Pfam" id="PF05227">
    <property type="entry name" value="CHASE3"/>
    <property type="match status" value="1"/>
</dbReference>